<sequence>MSDVNQLLVIEQGKSYIYTLDERPIWEVGRQSGDVVPDISLNVHTVSRRHGSFQNMDGNWFYIDRNGKNGTTCRGKKVGTGIGGRTKPVLLKDGDVLVFGGGEKGVVCDKTALAVFCTHRIDSTLKKVDTKQYNEADAGTVIKSDDSLTVVMGDYSYIIEYMI</sequence>
<dbReference type="EMBL" id="FQXK01000004">
    <property type="protein sequence ID" value="SHH43361.1"/>
    <property type="molecule type" value="Genomic_DNA"/>
</dbReference>
<dbReference type="OrthoDB" id="2054216at2"/>
<dbReference type="STRING" id="1121131.SAMN02745229_00435"/>
<dbReference type="Pfam" id="PF00498">
    <property type="entry name" value="FHA"/>
    <property type="match status" value="1"/>
</dbReference>
<proteinExistence type="predicted"/>
<protein>
    <submittedName>
        <fullName evidence="2">FHA domain-containing protein</fullName>
    </submittedName>
</protein>
<dbReference type="InterPro" id="IPR000253">
    <property type="entry name" value="FHA_dom"/>
</dbReference>
<dbReference type="Gene3D" id="2.60.200.20">
    <property type="match status" value="1"/>
</dbReference>
<dbReference type="GeneID" id="89509338"/>
<dbReference type="SUPFAM" id="SSF49879">
    <property type="entry name" value="SMAD/FHA domain"/>
    <property type="match status" value="1"/>
</dbReference>
<dbReference type="CDD" id="cd00060">
    <property type="entry name" value="FHA"/>
    <property type="match status" value="1"/>
</dbReference>
<keyword evidence="3" id="KW-1185">Reference proteome</keyword>
<accession>A0A1M5SXX0</accession>
<dbReference type="PROSITE" id="PS50006">
    <property type="entry name" value="FHA_DOMAIN"/>
    <property type="match status" value="1"/>
</dbReference>
<evidence type="ECO:0000313" key="2">
    <source>
        <dbReference type="EMBL" id="SHH43361.1"/>
    </source>
</evidence>
<gene>
    <name evidence="2" type="ORF">SAMN02745229_00435</name>
</gene>
<dbReference type="Proteomes" id="UP000184278">
    <property type="component" value="Unassembled WGS sequence"/>
</dbReference>
<reference evidence="3" key="1">
    <citation type="submission" date="2016-11" db="EMBL/GenBank/DDBJ databases">
        <authorList>
            <person name="Varghese N."/>
            <person name="Submissions S."/>
        </authorList>
    </citation>
    <scope>NUCLEOTIDE SEQUENCE [LARGE SCALE GENOMIC DNA]</scope>
    <source>
        <strain evidence="3">DSM 3071</strain>
    </source>
</reference>
<dbReference type="InterPro" id="IPR008984">
    <property type="entry name" value="SMAD_FHA_dom_sf"/>
</dbReference>
<evidence type="ECO:0000313" key="3">
    <source>
        <dbReference type="Proteomes" id="UP000184278"/>
    </source>
</evidence>
<dbReference type="SMART" id="SM00240">
    <property type="entry name" value="FHA"/>
    <property type="match status" value="1"/>
</dbReference>
<evidence type="ECO:0000259" key="1">
    <source>
        <dbReference type="PROSITE" id="PS50006"/>
    </source>
</evidence>
<feature type="domain" description="FHA" evidence="1">
    <location>
        <begin position="26"/>
        <end position="78"/>
    </location>
</feature>
<dbReference type="AlphaFoldDB" id="A0A1M5SXX0"/>
<name>A0A1M5SXX0_BUTFI</name>
<organism evidence="2 3">
    <name type="scientific">Butyrivibrio fibrisolvens DSM 3071</name>
    <dbReference type="NCBI Taxonomy" id="1121131"/>
    <lineage>
        <taxon>Bacteria</taxon>
        <taxon>Bacillati</taxon>
        <taxon>Bacillota</taxon>
        <taxon>Clostridia</taxon>
        <taxon>Lachnospirales</taxon>
        <taxon>Lachnospiraceae</taxon>
        <taxon>Butyrivibrio</taxon>
    </lineage>
</organism>
<dbReference type="RefSeq" id="WP_073385147.1">
    <property type="nucleotide sequence ID" value="NZ_FQXK01000004.1"/>
</dbReference>